<gene>
    <name evidence="1" type="ORF">B0293_04480</name>
</gene>
<evidence type="ECO:0000313" key="1">
    <source>
        <dbReference type="EMBL" id="OOC08131.1"/>
    </source>
</evidence>
<evidence type="ECO:0000313" key="2">
    <source>
        <dbReference type="Proteomes" id="UP000188551"/>
    </source>
</evidence>
<organism evidence="1 2">
    <name type="scientific">Amycolatopsis azurea DSM 43854</name>
    <dbReference type="NCBI Taxonomy" id="1238180"/>
    <lineage>
        <taxon>Bacteria</taxon>
        <taxon>Bacillati</taxon>
        <taxon>Actinomycetota</taxon>
        <taxon>Actinomycetes</taxon>
        <taxon>Pseudonocardiales</taxon>
        <taxon>Pseudonocardiaceae</taxon>
        <taxon>Amycolatopsis</taxon>
    </lineage>
</organism>
<dbReference type="RefSeq" id="WP_039920053.1">
    <property type="nucleotide sequence ID" value="NZ_ANMG01000118.1"/>
</dbReference>
<proteinExistence type="predicted"/>
<comment type="caution">
    <text evidence="1">The sequence shown here is derived from an EMBL/GenBank/DDBJ whole genome shotgun (WGS) entry which is preliminary data.</text>
</comment>
<protein>
    <submittedName>
        <fullName evidence="1">Uncharacterized protein</fullName>
    </submittedName>
</protein>
<name>A0ABX3JK43_9PSEU</name>
<sequence length="86" mass="9482">MTDFHFTVTNPQFQLDPFGAGKSNLIQAFDLIAPFFDDFVPTRHHRPDPAPVADLNSDTVYTGHQIPDGTLRFTCLANVVAPARAP</sequence>
<dbReference type="Proteomes" id="UP000188551">
    <property type="component" value="Unassembled WGS sequence"/>
</dbReference>
<dbReference type="EMBL" id="MUXN01000002">
    <property type="protein sequence ID" value="OOC08131.1"/>
    <property type="molecule type" value="Genomic_DNA"/>
</dbReference>
<accession>A0ABX3JK43</accession>
<keyword evidence="2" id="KW-1185">Reference proteome</keyword>
<reference evidence="1 2" key="1">
    <citation type="submission" date="2017-02" db="EMBL/GenBank/DDBJ databases">
        <title>Amycolatopsis azurea DSM 43854 draft genome.</title>
        <authorList>
            <person name="Mayilraj S."/>
        </authorList>
    </citation>
    <scope>NUCLEOTIDE SEQUENCE [LARGE SCALE GENOMIC DNA]</scope>
    <source>
        <strain evidence="1 2">DSM 43854</strain>
    </source>
</reference>